<dbReference type="AlphaFoldDB" id="A0AAN9BG24"/>
<dbReference type="EMBL" id="JBAMIC010000008">
    <property type="protein sequence ID" value="KAK7104504.1"/>
    <property type="molecule type" value="Genomic_DNA"/>
</dbReference>
<proteinExistence type="predicted"/>
<evidence type="ECO:0000313" key="3">
    <source>
        <dbReference type="Proteomes" id="UP001374579"/>
    </source>
</evidence>
<comment type="caution">
    <text evidence="2">The sequence shown here is derived from an EMBL/GenBank/DDBJ whole genome shotgun (WGS) entry which is preliminary data.</text>
</comment>
<feature type="region of interest" description="Disordered" evidence="1">
    <location>
        <begin position="82"/>
        <end position="101"/>
    </location>
</feature>
<accession>A0AAN9BG24</accession>
<evidence type="ECO:0000256" key="1">
    <source>
        <dbReference type="SAM" id="MobiDB-lite"/>
    </source>
</evidence>
<dbReference type="Proteomes" id="UP001374579">
    <property type="component" value="Unassembled WGS sequence"/>
</dbReference>
<reference evidence="2 3" key="1">
    <citation type="submission" date="2024-02" db="EMBL/GenBank/DDBJ databases">
        <title>Chromosome-scale genome assembly of the rough periwinkle Littorina saxatilis.</title>
        <authorList>
            <person name="De Jode A."/>
            <person name="Faria R."/>
            <person name="Formenti G."/>
            <person name="Sims Y."/>
            <person name="Smith T.P."/>
            <person name="Tracey A."/>
            <person name="Wood J.M.D."/>
            <person name="Zagrodzka Z.B."/>
            <person name="Johannesson K."/>
            <person name="Butlin R.K."/>
            <person name="Leder E.H."/>
        </authorList>
    </citation>
    <scope>NUCLEOTIDE SEQUENCE [LARGE SCALE GENOMIC DNA]</scope>
    <source>
        <strain evidence="2">Snail1</strain>
        <tissue evidence="2">Muscle</tissue>
    </source>
</reference>
<protein>
    <submittedName>
        <fullName evidence="2">Uncharacterized protein</fullName>
    </submittedName>
</protein>
<evidence type="ECO:0000313" key="2">
    <source>
        <dbReference type="EMBL" id="KAK7104504.1"/>
    </source>
</evidence>
<organism evidence="2 3">
    <name type="scientific">Littorina saxatilis</name>
    <dbReference type="NCBI Taxonomy" id="31220"/>
    <lineage>
        <taxon>Eukaryota</taxon>
        <taxon>Metazoa</taxon>
        <taxon>Spiralia</taxon>
        <taxon>Lophotrochozoa</taxon>
        <taxon>Mollusca</taxon>
        <taxon>Gastropoda</taxon>
        <taxon>Caenogastropoda</taxon>
        <taxon>Littorinimorpha</taxon>
        <taxon>Littorinoidea</taxon>
        <taxon>Littorinidae</taxon>
        <taxon>Littorina</taxon>
    </lineage>
</organism>
<sequence>MSPADGASGTCSPHLFQMYSSTPTGYSNAASPYYSTAAFLPGGTTMTNGTTMNMFGTTTCSFSAGQPPMGTGMYGVPLSRGNVGKMPTARSQNSVAYPYPM</sequence>
<gene>
    <name evidence="2" type="ORF">V1264_019207</name>
</gene>
<keyword evidence="3" id="KW-1185">Reference proteome</keyword>
<name>A0AAN9BG24_9CAEN</name>